<keyword evidence="2" id="KW-1185">Reference proteome</keyword>
<dbReference type="AlphaFoldDB" id="A0A5B7FT68"/>
<reference evidence="1 2" key="1">
    <citation type="submission" date="2019-05" db="EMBL/GenBank/DDBJ databases">
        <title>Another draft genome of Portunus trituberculatus and its Hox gene families provides insights of decapod evolution.</title>
        <authorList>
            <person name="Jeong J.-H."/>
            <person name="Song I."/>
            <person name="Kim S."/>
            <person name="Choi T."/>
            <person name="Kim D."/>
            <person name="Ryu S."/>
            <person name="Kim W."/>
        </authorList>
    </citation>
    <scope>NUCLEOTIDE SEQUENCE [LARGE SCALE GENOMIC DNA]</scope>
    <source>
        <tissue evidence="1">Muscle</tissue>
    </source>
</reference>
<organism evidence="1 2">
    <name type="scientific">Portunus trituberculatus</name>
    <name type="common">Swimming crab</name>
    <name type="synonym">Neptunus trituberculatus</name>
    <dbReference type="NCBI Taxonomy" id="210409"/>
    <lineage>
        <taxon>Eukaryota</taxon>
        <taxon>Metazoa</taxon>
        <taxon>Ecdysozoa</taxon>
        <taxon>Arthropoda</taxon>
        <taxon>Crustacea</taxon>
        <taxon>Multicrustacea</taxon>
        <taxon>Malacostraca</taxon>
        <taxon>Eumalacostraca</taxon>
        <taxon>Eucarida</taxon>
        <taxon>Decapoda</taxon>
        <taxon>Pleocyemata</taxon>
        <taxon>Brachyura</taxon>
        <taxon>Eubrachyura</taxon>
        <taxon>Portunoidea</taxon>
        <taxon>Portunidae</taxon>
        <taxon>Portuninae</taxon>
        <taxon>Portunus</taxon>
    </lineage>
</organism>
<evidence type="ECO:0000313" key="1">
    <source>
        <dbReference type="EMBL" id="MPC48233.1"/>
    </source>
</evidence>
<accession>A0A5B7FT68</accession>
<evidence type="ECO:0000313" key="2">
    <source>
        <dbReference type="Proteomes" id="UP000324222"/>
    </source>
</evidence>
<gene>
    <name evidence="1" type="ORF">E2C01_042001</name>
</gene>
<name>A0A5B7FT68_PORTR</name>
<sequence>MTYGALDKMISAGGANRLMAPLAFIRVEIPSRRTYSAQARPHKLSKITRCSPPAAPDKAELRASSPLNPRVAACLLSAHFEARRGEGKTRQGGAASERASGWRLVYPLIIHLLIDNHRSLTSRRPCIPQPRRVGVVRTPRDVPCPIQCRLREIDGMKFLQIGDIRLELHVSLLFITSFTIEFILTPEHKTTVASGFP</sequence>
<comment type="caution">
    <text evidence="1">The sequence shown here is derived from an EMBL/GenBank/DDBJ whole genome shotgun (WGS) entry which is preliminary data.</text>
</comment>
<dbReference type="EMBL" id="VSRR010008174">
    <property type="protein sequence ID" value="MPC48233.1"/>
    <property type="molecule type" value="Genomic_DNA"/>
</dbReference>
<proteinExistence type="predicted"/>
<protein>
    <submittedName>
        <fullName evidence="1">Uncharacterized protein</fullName>
    </submittedName>
</protein>
<dbReference type="Proteomes" id="UP000324222">
    <property type="component" value="Unassembled WGS sequence"/>
</dbReference>